<dbReference type="PANTHER" id="PTHR43304">
    <property type="entry name" value="PHYTOCHROME-LIKE PROTEIN CPH1"/>
    <property type="match status" value="1"/>
</dbReference>
<dbReference type="eggNOG" id="COG0745">
    <property type="taxonomic scope" value="Bacteria"/>
</dbReference>
<feature type="domain" description="PAC" evidence="11">
    <location>
        <begin position="611"/>
        <end position="663"/>
    </location>
</feature>
<keyword evidence="7" id="KW-0175">Coiled coil</keyword>
<evidence type="ECO:0000256" key="4">
    <source>
        <dbReference type="ARBA" id="ARBA00022679"/>
    </source>
</evidence>
<dbReference type="InterPro" id="IPR005467">
    <property type="entry name" value="His_kinase_dom"/>
</dbReference>
<evidence type="ECO:0000256" key="3">
    <source>
        <dbReference type="ARBA" id="ARBA00022553"/>
    </source>
</evidence>
<feature type="domain" description="Response regulatory" evidence="9">
    <location>
        <begin position="1424"/>
        <end position="1542"/>
    </location>
</feature>
<dbReference type="Gene3D" id="3.40.50.2300">
    <property type="match status" value="1"/>
</dbReference>
<dbReference type="InterPro" id="IPR052162">
    <property type="entry name" value="Sensor_kinase/Photoreceptor"/>
</dbReference>
<dbReference type="CDD" id="cd00082">
    <property type="entry name" value="HisKA"/>
    <property type="match status" value="1"/>
</dbReference>
<dbReference type="Pfam" id="PF02518">
    <property type="entry name" value="HATPase_c"/>
    <property type="match status" value="1"/>
</dbReference>
<dbReference type="Pfam" id="PF13188">
    <property type="entry name" value="PAS_8"/>
    <property type="match status" value="2"/>
</dbReference>
<dbReference type="InterPro" id="IPR000014">
    <property type="entry name" value="PAS"/>
</dbReference>
<dbReference type="SUPFAM" id="SSF55874">
    <property type="entry name" value="ATPase domain of HSP90 chaperone/DNA topoisomerase II/histidine kinase"/>
    <property type="match status" value="1"/>
</dbReference>
<dbReference type="InterPro" id="IPR011006">
    <property type="entry name" value="CheY-like_superfamily"/>
</dbReference>
<feature type="domain" description="Histidine kinase" evidence="8">
    <location>
        <begin position="1181"/>
        <end position="1403"/>
    </location>
</feature>
<sequence length="1544" mass="174883">MALLFHSPSRSTHLKLGRLGSQKGYFSMALQEIEKLRREINRLNEELVLAKSRFESIVKNSADGILVLDDKGHIVYANPATHALFGVAPQSLLGLDFGYPAVCGETTELDLPRHHGQPTVVEMRVADTEWEGRHASILSLHDVTERKKVEDALQKERDFAESLVATAHAIIAVFDLDGNIIQINPFAESLIGYPLENIKGQNWFKLFVPEHDRAEGKNIFHELTKENKTQSHISTVISANGSQYAIEWYCKTLTDTRGKIIGVLGIGIDISERLQAEFALKASEERFRGFFENSPIGIFQSSFEGKLIHINPALAKMIGYDSVKEAMDHVTNFGAQFYDKLETRKKIVAITLKSDDFQFFDLVFRKKENEKRYGKLFIRAVRDDKGRPKYIEGLIEDNTDRRIAEEELEKTINQFQRLADNVPGMIYQYLHTVDGKSEFTYISPHSKDIYELESYEIIADMDHFFQLHHPHDFHLICDIAKVSDPNSKPWNWEGRIITPSGKTKWIQGRAHPEILSNGDILWDGLVTDITERKAYEEKIKQLSTAVEQSANAIMITNAAGEIEYVNPCFERVTGYTAKEAIGQNPRILKSDLHNQEYYASIWSQILLGKNWTGEFQNKRKNGELYWESATISPIKDETGKITHFIAIKEDITHRKEAELALRESENLLSQIYKTLHTGICLTDHEYKLIEFNDALCHIFGYTRRELLGMHFFRLSSTEHVPYLKAIFESFLSGDTEMPSELYVRRKDGQKIIIKISSGVLEREDGQRFIVSSIEDITDQKLSEHALEKSEENYRRIVETASEGLWVIDEEGYITFANRRMSEMLGRSVEDIIGTPLQDLIHPDEKENLQIYFYRWKLGIEEPQDLKFRKLNGSILWGIVNTASIFDEFGKFTGALGMLTDITERKFAEEQLKSSQQKLKHHIESTPLAAIEFDMSFKIVSWNPAAEKIFGFKKEEAFGKHVRVLIPNTEWQAVYNEWTDLLQKQSGSVHTFANLTKSGKHIQCNWYSTPLIDNTGNTIGIAALAEDITEKKLAEAALIESQKSLTAIFESIDAAVISIDYNMQIVMFNKAGETIFGYTSAEIIGQSFDILLPEDSQHVHISEIIEFSQSSQTILKISDEKGLFGLRKHASSFPAEASISKLMVGGKPLMVILLNDITERKKMQEQILRAQRMESIGLLASGIAHDMNNILTPIMMSMELLKEIVDDEEGFERIQTINKSTRRAKNLIQQLLAFARGKSEQQIPVNLRRLILELTNFMKETFPRSIQLSVNIPKNLPFILGDPTQIHQVLMNLCVNAHDAMPDGGQLSISSEKISLSEAETKLHIDAKAGNYIKVIVKDTGTGIPNEHLHKIFEPFFTTKQQGKGSGLGLAMTYTIVHNHGGFITVDSEERKGTAFEIYFPLLKEEKHTELDEIEADAPEGNGEIILVVDDEKEIRDVTAKILSANGYTPFCASDGSQAVAIYVEHKESINAVILDMMMPVMDGFATIRALKNIDPNVKILCVSGLVDKESISKHSDIDDNVKAILTKPYNAENLLTTLYDTIHQ</sequence>
<evidence type="ECO:0000259" key="9">
    <source>
        <dbReference type="PROSITE" id="PS50110"/>
    </source>
</evidence>
<dbReference type="PROSITE" id="PS50112">
    <property type="entry name" value="PAS"/>
    <property type="match status" value="8"/>
</dbReference>
<feature type="domain" description="PAS" evidence="10">
    <location>
        <begin position="914"/>
        <end position="959"/>
    </location>
</feature>
<evidence type="ECO:0000256" key="5">
    <source>
        <dbReference type="ARBA" id="ARBA00022777"/>
    </source>
</evidence>
<evidence type="ECO:0000256" key="1">
    <source>
        <dbReference type="ARBA" id="ARBA00000085"/>
    </source>
</evidence>
<feature type="domain" description="PAS" evidence="10">
    <location>
        <begin position="283"/>
        <end position="320"/>
    </location>
</feature>
<feature type="domain" description="PAC" evidence="11">
    <location>
        <begin position="984"/>
        <end position="1039"/>
    </location>
</feature>
<feature type="domain" description="PAS" evidence="10">
    <location>
        <begin position="156"/>
        <end position="227"/>
    </location>
</feature>
<feature type="coiled-coil region" evidence="7">
    <location>
        <begin position="26"/>
        <end position="53"/>
    </location>
</feature>
<evidence type="ECO:0000259" key="8">
    <source>
        <dbReference type="PROSITE" id="PS50109"/>
    </source>
</evidence>
<protein>
    <recommendedName>
        <fullName evidence="2">histidine kinase</fullName>
        <ecNumber evidence="2">2.7.13.3</ecNumber>
    </recommendedName>
</protein>
<dbReference type="InterPro" id="IPR003661">
    <property type="entry name" value="HisK_dim/P_dom"/>
</dbReference>
<feature type="domain" description="PAS" evidence="10">
    <location>
        <begin position="1040"/>
        <end position="1098"/>
    </location>
</feature>
<dbReference type="Gene3D" id="3.30.450.20">
    <property type="entry name" value="PAS domain"/>
    <property type="match status" value="9"/>
</dbReference>
<dbReference type="EC" id="2.7.13.3" evidence="2"/>
<dbReference type="Pfam" id="PF08448">
    <property type="entry name" value="PAS_4"/>
    <property type="match status" value="2"/>
</dbReference>
<dbReference type="Gene3D" id="1.10.287.130">
    <property type="match status" value="1"/>
</dbReference>
<evidence type="ECO:0000259" key="10">
    <source>
        <dbReference type="PROSITE" id="PS50112"/>
    </source>
</evidence>
<dbReference type="SMART" id="SM00388">
    <property type="entry name" value="HisKA"/>
    <property type="match status" value="1"/>
</dbReference>
<dbReference type="eggNOG" id="COG3852">
    <property type="taxonomic scope" value="Bacteria"/>
</dbReference>
<dbReference type="GO" id="GO:0000155">
    <property type="term" value="F:phosphorelay sensor kinase activity"/>
    <property type="evidence" value="ECO:0007669"/>
    <property type="project" value="InterPro"/>
</dbReference>
<dbReference type="PROSITE" id="PS50110">
    <property type="entry name" value="RESPONSE_REGULATORY"/>
    <property type="match status" value="1"/>
</dbReference>
<dbReference type="STRING" id="517418.Ctha_2310"/>
<evidence type="ECO:0000313" key="13">
    <source>
        <dbReference type="Proteomes" id="UP000001208"/>
    </source>
</evidence>
<dbReference type="eggNOG" id="COG5000">
    <property type="taxonomic scope" value="Bacteria"/>
</dbReference>
<dbReference type="eggNOG" id="COG2202">
    <property type="taxonomic scope" value="Bacteria"/>
</dbReference>
<dbReference type="PROSITE" id="PS50113">
    <property type="entry name" value="PAC"/>
    <property type="match status" value="7"/>
</dbReference>
<dbReference type="KEGG" id="cts:Ctha_2310"/>
<dbReference type="Pfam" id="PF08447">
    <property type="entry name" value="PAS_3"/>
    <property type="match status" value="1"/>
</dbReference>
<dbReference type="PROSITE" id="PS50109">
    <property type="entry name" value="HIS_KIN"/>
    <property type="match status" value="1"/>
</dbReference>
<gene>
    <name evidence="12" type="ordered locus">Ctha_2310</name>
</gene>
<dbReference type="SMART" id="SM00448">
    <property type="entry name" value="REC"/>
    <property type="match status" value="1"/>
</dbReference>
<feature type="domain" description="PAC" evidence="11">
    <location>
        <begin position="358"/>
        <end position="410"/>
    </location>
</feature>
<dbReference type="EMBL" id="CP001100">
    <property type="protein sequence ID" value="ACF14761.1"/>
    <property type="molecule type" value="Genomic_DNA"/>
</dbReference>
<keyword evidence="5 12" id="KW-0418">Kinase</keyword>
<dbReference type="SMART" id="SM00387">
    <property type="entry name" value="HATPase_c"/>
    <property type="match status" value="1"/>
</dbReference>
<dbReference type="InterPro" id="IPR013655">
    <property type="entry name" value="PAS_fold_3"/>
</dbReference>
<dbReference type="HOGENOM" id="CLU_246665_0_0_10"/>
<feature type="domain" description="PAC" evidence="11">
    <location>
        <begin position="737"/>
        <end position="788"/>
    </location>
</feature>
<dbReference type="SMART" id="SM00086">
    <property type="entry name" value="PAC"/>
    <property type="match status" value="9"/>
</dbReference>
<dbReference type="NCBIfam" id="TIGR00229">
    <property type="entry name" value="sensory_box"/>
    <property type="match status" value="8"/>
</dbReference>
<dbReference type="eggNOG" id="COG3829">
    <property type="taxonomic scope" value="Bacteria"/>
</dbReference>
<dbReference type="Gene3D" id="3.30.565.10">
    <property type="entry name" value="Histidine kinase-like ATPase, C-terminal domain"/>
    <property type="match status" value="1"/>
</dbReference>
<feature type="domain" description="PAS" evidence="10">
    <location>
        <begin position="538"/>
        <end position="584"/>
    </location>
</feature>
<dbReference type="InterPro" id="IPR013656">
    <property type="entry name" value="PAS_4"/>
</dbReference>
<accession>B3QWK1</accession>
<feature type="domain" description="PAC" evidence="11">
    <location>
        <begin position="490"/>
        <end position="541"/>
    </location>
</feature>
<evidence type="ECO:0000256" key="7">
    <source>
        <dbReference type="SAM" id="Coils"/>
    </source>
</evidence>
<keyword evidence="3 6" id="KW-0597">Phosphoprotein</keyword>
<dbReference type="InterPro" id="IPR001610">
    <property type="entry name" value="PAC"/>
</dbReference>
<dbReference type="InterPro" id="IPR013767">
    <property type="entry name" value="PAS_fold"/>
</dbReference>
<name>B3QWK1_CHLT3</name>
<dbReference type="SMART" id="SM00091">
    <property type="entry name" value="PAS"/>
    <property type="match status" value="9"/>
</dbReference>
<evidence type="ECO:0000256" key="2">
    <source>
        <dbReference type="ARBA" id="ARBA00012438"/>
    </source>
</evidence>
<dbReference type="PRINTS" id="PR00344">
    <property type="entry name" value="BCTRLSENSOR"/>
</dbReference>
<dbReference type="CDD" id="cd00130">
    <property type="entry name" value="PAS"/>
    <property type="match status" value="8"/>
</dbReference>
<dbReference type="Pfam" id="PF00512">
    <property type="entry name" value="HisKA"/>
    <property type="match status" value="1"/>
</dbReference>
<dbReference type="SUPFAM" id="SSF47384">
    <property type="entry name" value="Homodimeric domain of signal transducing histidine kinase"/>
    <property type="match status" value="1"/>
</dbReference>
<dbReference type="InterPro" id="IPR003594">
    <property type="entry name" value="HATPase_dom"/>
</dbReference>
<evidence type="ECO:0000313" key="12">
    <source>
        <dbReference type="EMBL" id="ACF14761.1"/>
    </source>
</evidence>
<dbReference type="InterPro" id="IPR004358">
    <property type="entry name" value="Sig_transdc_His_kin-like_C"/>
</dbReference>
<dbReference type="InterPro" id="IPR036890">
    <property type="entry name" value="HATPase_C_sf"/>
</dbReference>
<dbReference type="SUPFAM" id="SSF55785">
    <property type="entry name" value="PYP-like sensor domain (PAS domain)"/>
    <property type="match status" value="9"/>
</dbReference>
<dbReference type="Proteomes" id="UP000001208">
    <property type="component" value="Chromosome"/>
</dbReference>
<feature type="domain" description="PAC" evidence="11">
    <location>
        <begin position="861"/>
        <end position="913"/>
    </location>
</feature>
<feature type="domain" description="PAS" evidence="10">
    <location>
        <begin position="789"/>
        <end position="849"/>
    </location>
</feature>
<comment type="catalytic activity">
    <reaction evidence="1">
        <text>ATP + protein L-histidine = ADP + protein N-phospho-L-histidine.</text>
        <dbReference type="EC" id="2.7.13.3"/>
    </reaction>
</comment>
<dbReference type="Pfam" id="PF00072">
    <property type="entry name" value="Response_reg"/>
    <property type="match status" value="1"/>
</dbReference>
<dbReference type="InterPro" id="IPR000700">
    <property type="entry name" value="PAS-assoc_C"/>
</dbReference>
<keyword evidence="4" id="KW-0808">Transferase</keyword>
<dbReference type="InterPro" id="IPR035965">
    <property type="entry name" value="PAS-like_dom_sf"/>
</dbReference>
<feature type="modified residue" description="4-aspartylphosphate" evidence="6">
    <location>
        <position position="1475"/>
    </location>
</feature>
<reference evidence="12 13" key="1">
    <citation type="submission" date="2008-06" db="EMBL/GenBank/DDBJ databases">
        <title>Complete sequence of Chloroherpeton thalassium ATCC 35110.</title>
        <authorList>
            <consortium name="US DOE Joint Genome Institute"/>
            <person name="Lucas S."/>
            <person name="Copeland A."/>
            <person name="Lapidus A."/>
            <person name="Glavina del Rio T."/>
            <person name="Dalin E."/>
            <person name="Tice H."/>
            <person name="Bruce D."/>
            <person name="Goodwin L."/>
            <person name="Pitluck S."/>
            <person name="Schmutz J."/>
            <person name="Larimer F."/>
            <person name="Land M."/>
            <person name="Hauser L."/>
            <person name="Kyrpides N."/>
            <person name="Mikhailova N."/>
            <person name="Liu Z."/>
            <person name="Li T."/>
            <person name="Zhao F."/>
            <person name="Overmann J."/>
            <person name="Bryant D.A."/>
            <person name="Richardson P."/>
        </authorList>
    </citation>
    <scope>NUCLEOTIDE SEQUENCE [LARGE SCALE GENOMIC DNA]</scope>
    <source>
        <strain evidence="13">ATCC 35110 / GB-78</strain>
    </source>
</reference>
<dbReference type="Pfam" id="PF00989">
    <property type="entry name" value="PAS"/>
    <property type="match status" value="1"/>
</dbReference>
<dbReference type="SUPFAM" id="SSF52172">
    <property type="entry name" value="CheY-like"/>
    <property type="match status" value="1"/>
</dbReference>
<organism evidence="12 13">
    <name type="scientific">Chloroherpeton thalassium (strain ATCC 35110 / GB-78)</name>
    <dbReference type="NCBI Taxonomy" id="517418"/>
    <lineage>
        <taxon>Bacteria</taxon>
        <taxon>Pseudomonadati</taxon>
        <taxon>Chlorobiota</taxon>
        <taxon>Chlorobiia</taxon>
        <taxon>Chlorobiales</taxon>
        <taxon>Chloroherpetonaceae</taxon>
        <taxon>Chloroherpeton</taxon>
    </lineage>
</organism>
<evidence type="ECO:0000259" key="11">
    <source>
        <dbReference type="PROSITE" id="PS50113"/>
    </source>
</evidence>
<feature type="domain" description="PAS" evidence="10">
    <location>
        <begin position="664"/>
        <end position="734"/>
    </location>
</feature>
<keyword evidence="13" id="KW-1185">Reference proteome</keyword>
<feature type="domain" description="PAS" evidence="10">
    <location>
        <begin position="50"/>
        <end position="94"/>
    </location>
</feature>
<dbReference type="Pfam" id="PF13426">
    <property type="entry name" value="PAS_9"/>
    <property type="match status" value="3"/>
</dbReference>
<dbReference type="PANTHER" id="PTHR43304:SF1">
    <property type="entry name" value="PAC DOMAIN-CONTAINING PROTEIN"/>
    <property type="match status" value="1"/>
</dbReference>
<dbReference type="InterPro" id="IPR036097">
    <property type="entry name" value="HisK_dim/P_sf"/>
</dbReference>
<feature type="domain" description="PAC" evidence="11">
    <location>
        <begin position="230"/>
        <end position="282"/>
    </location>
</feature>
<evidence type="ECO:0000256" key="6">
    <source>
        <dbReference type="PROSITE-ProRule" id="PRU00169"/>
    </source>
</evidence>
<proteinExistence type="predicted"/>
<dbReference type="InterPro" id="IPR001789">
    <property type="entry name" value="Sig_transdc_resp-reg_receiver"/>
</dbReference>